<evidence type="ECO:0000313" key="5">
    <source>
        <dbReference type="Proteomes" id="UP000701698"/>
    </source>
</evidence>
<evidence type="ECO:0000259" key="3">
    <source>
        <dbReference type="Pfam" id="PF00294"/>
    </source>
</evidence>
<comment type="caution">
    <text evidence="4">The sequence shown here is derived from an EMBL/GenBank/DDBJ whole genome shotgun (WGS) entry which is preliminary data.</text>
</comment>
<dbReference type="AlphaFoldDB" id="A0A955RP89"/>
<sequence length="337" mass="36966">MIDVVCIGHPTVDIYLDVPSAHLHTDKEINRKEVCLLWGEKYYIHRLNSGLGGNALNVAVGLQQLGLKSTLVASLGTDFYGDYARKTLEDMSIDLQYVQPVAKTDTSIVMNFEGDRTILSYHADEAYSFPSDLQQQPLKWVFLTSTGFSTFPDLFDTVSGYLAEHPEVFLAMNPGPRELEEVKATTKLLPRTELLILNFEEACTLAEKKELLMEKTGSEQDHIQELMTYFLDNGVKNVVITNGGSGAYGSDGKRVFHQVPFPSNIVEKTGAGDAFTTGVLGALITGKNLEDALTWGAAESASVMETVGAARGLLDSEAVQHKIRDNFALKPKEIATL</sequence>
<dbReference type="InterPro" id="IPR029056">
    <property type="entry name" value="Ribokinase-like"/>
</dbReference>
<evidence type="ECO:0000313" key="4">
    <source>
        <dbReference type="EMBL" id="MCA9389979.1"/>
    </source>
</evidence>
<accession>A0A955RP89</accession>
<dbReference type="Proteomes" id="UP000701698">
    <property type="component" value="Unassembled WGS sequence"/>
</dbReference>
<dbReference type="GO" id="GO:0016301">
    <property type="term" value="F:kinase activity"/>
    <property type="evidence" value="ECO:0007669"/>
    <property type="project" value="UniProtKB-KW"/>
</dbReference>
<evidence type="ECO:0000256" key="2">
    <source>
        <dbReference type="ARBA" id="ARBA00022777"/>
    </source>
</evidence>
<reference evidence="4" key="1">
    <citation type="submission" date="2020-04" db="EMBL/GenBank/DDBJ databases">
        <authorList>
            <person name="Zhang T."/>
        </authorList>
    </citation>
    <scope>NUCLEOTIDE SEQUENCE</scope>
    <source>
        <strain evidence="4">HKST-UBA01</strain>
    </source>
</reference>
<feature type="domain" description="Carbohydrate kinase PfkB" evidence="3">
    <location>
        <begin position="39"/>
        <end position="311"/>
    </location>
</feature>
<dbReference type="PANTHER" id="PTHR10584">
    <property type="entry name" value="SUGAR KINASE"/>
    <property type="match status" value="1"/>
</dbReference>
<keyword evidence="1" id="KW-0808">Transferase</keyword>
<dbReference type="InterPro" id="IPR011611">
    <property type="entry name" value="PfkB_dom"/>
</dbReference>
<dbReference type="EMBL" id="JAGQKX010000017">
    <property type="protein sequence ID" value="MCA9389979.1"/>
    <property type="molecule type" value="Genomic_DNA"/>
</dbReference>
<dbReference type="Gene3D" id="3.40.1190.20">
    <property type="match status" value="1"/>
</dbReference>
<dbReference type="PANTHER" id="PTHR10584:SF166">
    <property type="entry name" value="RIBOKINASE"/>
    <property type="match status" value="1"/>
</dbReference>
<dbReference type="InterPro" id="IPR002173">
    <property type="entry name" value="Carboh/pur_kinase_PfkB_CS"/>
</dbReference>
<proteinExistence type="predicted"/>
<gene>
    <name evidence="4" type="ORF">KC571_01130</name>
</gene>
<keyword evidence="2 4" id="KW-0418">Kinase</keyword>
<evidence type="ECO:0000256" key="1">
    <source>
        <dbReference type="ARBA" id="ARBA00022679"/>
    </source>
</evidence>
<protein>
    <submittedName>
        <fullName evidence="4">Carbohydrate kinase family protein</fullName>
    </submittedName>
</protein>
<dbReference type="SUPFAM" id="SSF53613">
    <property type="entry name" value="Ribokinase-like"/>
    <property type="match status" value="1"/>
</dbReference>
<dbReference type="PROSITE" id="PS00583">
    <property type="entry name" value="PFKB_KINASES_1"/>
    <property type="match status" value="1"/>
</dbReference>
<organism evidence="4 5">
    <name type="scientific">candidate division WWE3 bacterium</name>
    <dbReference type="NCBI Taxonomy" id="2053526"/>
    <lineage>
        <taxon>Bacteria</taxon>
        <taxon>Katanobacteria</taxon>
    </lineage>
</organism>
<dbReference type="Pfam" id="PF00294">
    <property type="entry name" value="PfkB"/>
    <property type="match status" value="1"/>
</dbReference>
<name>A0A955RP89_UNCKA</name>
<reference evidence="4" key="2">
    <citation type="journal article" date="2021" name="Microbiome">
        <title>Successional dynamics and alternative stable states in a saline activated sludge microbial community over 9 years.</title>
        <authorList>
            <person name="Wang Y."/>
            <person name="Ye J."/>
            <person name="Ju F."/>
            <person name="Liu L."/>
            <person name="Boyd J.A."/>
            <person name="Deng Y."/>
            <person name="Parks D.H."/>
            <person name="Jiang X."/>
            <person name="Yin X."/>
            <person name="Woodcroft B.J."/>
            <person name="Tyson G.W."/>
            <person name="Hugenholtz P."/>
            <person name="Polz M.F."/>
            <person name="Zhang T."/>
        </authorList>
    </citation>
    <scope>NUCLEOTIDE SEQUENCE</scope>
    <source>
        <strain evidence="4">HKST-UBA01</strain>
    </source>
</reference>